<dbReference type="Proteomes" id="UP000292003">
    <property type="component" value="Unassembled WGS sequence"/>
</dbReference>
<evidence type="ECO:0000313" key="6">
    <source>
        <dbReference type="EMBL" id="RZQ65220.1"/>
    </source>
</evidence>
<evidence type="ECO:0000256" key="4">
    <source>
        <dbReference type="PROSITE-ProRule" id="PRU00335"/>
    </source>
</evidence>
<dbReference type="GO" id="GO:0003700">
    <property type="term" value="F:DNA-binding transcription factor activity"/>
    <property type="evidence" value="ECO:0007669"/>
    <property type="project" value="TreeGrafter"/>
</dbReference>
<gene>
    <name evidence="6" type="ORF">EWH70_04850</name>
</gene>
<feature type="domain" description="HTH tetR-type" evidence="5">
    <location>
        <begin position="4"/>
        <end position="64"/>
    </location>
</feature>
<dbReference type="PRINTS" id="PR00455">
    <property type="entry name" value="HTHTETR"/>
</dbReference>
<dbReference type="Pfam" id="PF17937">
    <property type="entry name" value="TetR_C_28"/>
    <property type="match status" value="1"/>
</dbReference>
<keyword evidence="3" id="KW-0804">Transcription</keyword>
<dbReference type="SUPFAM" id="SSF46689">
    <property type="entry name" value="Homeodomain-like"/>
    <property type="match status" value="1"/>
</dbReference>
<dbReference type="InterPro" id="IPR009057">
    <property type="entry name" value="Homeodomain-like_sf"/>
</dbReference>
<evidence type="ECO:0000256" key="2">
    <source>
        <dbReference type="ARBA" id="ARBA00023125"/>
    </source>
</evidence>
<evidence type="ECO:0000256" key="1">
    <source>
        <dbReference type="ARBA" id="ARBA00023015"/>
    </source>
</evidence>
<proteinExistence type="predicted"/>
<comment type="caution">
    <text evidence="6">The sequence shown here is derived from an EMBL/GenBank/DDBJ whole genome shotgun (WGS) entry which is preliminary data.</text>
</comment>
<dbReference type="Pfam" id="PF00440">
    <property type="entry name" value="TetR_N"/>
    <property type="match status" value="1"/>
</dbReference>
<dbReference type="GO" id="GO:0000976">
    <property type="term" value="F:transcription cis-regulatory region binding"/>
    <property type="evidence" value="ECO:0007669"/>
    <property type="project" value="TreeGrafter"/>
</dbReference>
<dbReference type="PROSITE" id="PS50977">
    <property type="entry name" value="HTH_TETR_2"/>
    <property type="match status" value="1"/>
</dbReference>
<dbReference type="RefSeq" id="WP_130474006.1">
    <property type="nucleotide sequence ID" value="NZ_SFCC01000002.1"/>
</dbReference>
<dbReference type="InterPro" id="IPR050109">
    <property type="entry name" value="HTH-type_TetR-like_transc_reg"/>
</dbReference>
<keyword evidence="1" id="KW-0805">Transcription regulation</keyword>
<feature type="DNA-binding region" description="H-T-H motif" evidence="4">
    <location>
        <begin position="27"/>
        <end position="46"/>
    </location>
</feature>
<dbReference type="Gene3D" id="1.10.357.10">
    <property type="entry name" value="Tetracycline Repressor, domain 2"/>
    <property type="match status" value="1"/>
</dbReference>
<dbReference type="OrthoDB" id="9806334at2"/>
<protein>
    <submittedName>
        <fullName evidence="6">TetR/AcrR family transcriptional regulator</fullName>
    </submittedName>
</protein>
<evidence type="ECO:0000256" key="3">
    <source>
        <dbReference type="ARBA" id="ARBA00023163"/>
    </source>
</evidence>
<keyword evidence="7" id="KW-1185">Reference proteome</keyword>
<reference evidence="6 7" key="1">
    <citation type="submission" date="2019-02" db="EMBL/GenBank/DDBJ databases">
        <title>Draft genome sequence of Amycolatopsis sp. 8-3EHSu isolated from roots of Suaeda maritima.</title>
        <authorList>
            <person name="Duangmal K."/>
            <person name="Chantavorakit T."/>
        </authorList>
    </citation>
    <scope>NUCLEOTIDE SEQUENCE [LARGE SCALE GENOMIC DNA]</scope>
    <source>
        <strain evidence="6 7">8-3EHSu</strain>
    </source>
</reference>
<organism evidence="6 7">
    <name type="scientific">Amycolatopsis suaedae</name>
    <dbReference type="NCBI Taxonomy" id="2510978"/>
    <lineage>
        <taxon>Bacteria</taxon>
        <taxon>Bacillati</taxon>
        <taxon>Actinomycetota</taxon>
        <taxon>Actinomycetes</taxon>
        <taxon>Pseudonocardiales</taxon>
        <taxon>Pseudonocardiaceae</taxon>
        <taxon>Amycolatopsis</taxon>
    </lineage>
</organism>
<dbReference type="EMBL" id="SFCC01000002">
    <property type="protein sequence ID" value="RZQ65220.1"/>
    <property type="molecule type" value="Genomic_DNA"/>
</dbReference>
<dbReference type="PANTHER" id="PTHR30055">
    <property type="entry name" value="HTH-TYPE TRANSCRIPTIONAL REGULATOR RUTR"/>
    <property type="match status" value="1"/>
</dbReference>
<dbReference type="PANTHER" id="PTHR30055:SF234">
    <property type="entry name" value="HTH-TYPE TRANSCRIPTIONAL REGULATOR BETI"/>
    <property type="match status" value="1"/>
</dbReference>
<sequence>MPRPSAREQILDAYREILIEHGPVAVTLEAVAARAEVSKGGLLYHFGSKDALLDGLLERVRTLHAEDVELARKAPDGPVRYYLRTSISDAKPDNPAFRTLLAVIRMSSIEPKVSATLRECTEDWHALIAESVTDPLTAELITLVGDGLYLRAAIDDGRTEPAADLDFDEVLRRLKG</sequence>
<evidence type="ECO:0000313" key="7">
    <source>
        <dbReference type="Proteomes" id="UP000292003"/>
    </source>
</evidence>
<dbReference type="AlphaFoldDB" id="A0A4Q7JBL2"/>
<keyword evidence="2 4" id="KW-0238">DNA-binding</keyword>
<name>A0A4Q7JBL2_9PSEU</name>
<dbReference type="InterPro" id="IPR041479">
    <property type="entry name" value="TetR_CgmR_C"/>
</dbReference>
<evidence type="ECO:0000259" key="5">
    <source>
        <dbReference type="PROSITE" id="PS50977"/>
    </source>
</evidence>
<accession>A0A4Q7JBL2</accession>
<dbReference type="InterPro" id="IPR001647">
    <property type="entry name" value="HTH_TetR"/>
</dbReference>